<feature type="binding site" evidence="12">
    <location>
        <position position="168"/>
    </location>
    <ligand>
        <name>L-glutamate</name>
        <dbReference type="ChEBI" id="CHEBI:29985"/>
    </ligand>
</feature>
<dbReference type="InterPro" id="IPR029055">
    <property type="entry name" value="Ntn_hydrolases_N"/>
</dbReference>
<name>A0A9W8A277_9FUNG</name>
<accession>A0A9W8A277</accession>
<dbReference type="InterPro" id="IPR043138">
    <property type="entry name" value="GGT_lsub"/>
</dbReference>
<reference evidence="16" key="1">
    <citation type="submission" date="2022-07" db="EMBL/GenBank/DDBJ databases">
        <title>Phylogenomic reconstructions and comparative analyses of Kickxellomycotina fungi.</title>
        <authorList>
            <person name="Reynolds N.K."/>
            <person name="Stajich J.E."/>
            <person name="Barry K."/>
            <person name="Grigoriev I.V."/>
            <person name="Crous P."/>
            <person name="Smith M.E."/>
        </authorList>
    </citation>
    <scope>NUCLEOTIDE SEQUENCE</scope>
    <source>
        <strain evidence="16">RSA 861</strain>
    </source>
</reference>
<keyword evidence="7 13" id="KW-0378">Hydrolase</keyword>
<evidence type="ECO:0000256" key="1">
    <source>
        <dbReference type="ARBA" id="ARBA00001049"/>
    </source>
</evidence>
<evidence type="ECO:0000256" key="8">
    <source>
        <dbReference type="ARBA" id="ARBA00023180"/>
    </source>
</evidence>
<dbReference type="EMBL" id="JANBPT010000501">
    <property type="protein sequence ID" value="KAJ1918519.1"/>
    <property type="molecule type" value="Genomic_DNA"/>
</dbReference>
<feature type="binding site" evidence="12">
    <location>
        <begin position="454"/>
        <end position="456"/>
    </location>
    <ligand>
        <name>L-glutamate</name>
        <dbReference type="ChEBI" id="CHEBI:29985"/>
    </ligand>
</feature>
<comment type="pathway">
    <text evidence="3 13">Sulfur metabolism; glutathione metabolism.</text>
</comment>
<dbReference type="PANTHER" id="PTHR11686">
    <property type="entry name" value="GAMMA GLUTAMYL TRANSPEPTIDASE"/>
    <property type="match status" value="1"/>
</dbReference>
<dbReference type="OrthoDB" id="1081007at2759"/>
<dbReference type="InterPro" id="IPR043137">
    <property type="entry name" value="GGT_ssub_C"/>
</dbReference>
<dbReference type="PRINTS" id="PR01210">
    <property type="entry name" value="GGTRANSPTASE"/>
</dbReference>
<dbReference type="FunFam" id="1.10.246.130:FF:000005">
    <property type="entry name" value="Gamma-glutamyltranspeptidase 1, putative"/>
    <property type="match status" value="1"/>
</dbReference>
<feature type="region of interest" description="Disordered" evidence="14">
    <location>
        <begin position="1"/>
        <end position="27"/>
    </location>
</feature>
<evidence type="ECO:0000313" key="16">
    <source>
        <dbReference type="EMBL" id="KAJ1918519.1"/>
    </source>
</evidence>
<keyword evidence="15" id="KW-0472">Membrane</keyword>
<feature type="compositionally biased region" description="Polar residues" evidence="14">
    <location>
        <begin position="9"/>
        <end position="27"/>
    </location>
</feature>
<dbReference type="EC" id="2.3.2.2" evidence="13"/>
<dbReference type="GO" id="GO:0006751">
    <property type="term" value="P:glutathione catabolic process"/>
    <property type="evidence" value="ECO:0007669"/>
    <property type="project" value="UniProtKB-UniRule"/>
</dbReference>
<evidence type="ECO:0000256" key="5">
    <source>
        <dbReference type="ARBA" id="ARBA00022670"/>
    </source>
</evidence>
<sequence length="606" mass="65663">MVLHPDATKSVTRPTDNPRQPLLSATSVTPLGKGSLAVDVADSAAPTTSPPATSRFPRPLLVAVLAMAFFLTYAVVLLRSPLDRHHARDYTPYASTPVTGHGGMVSAENPTCSHIGADILRQDGSAVDAAIAAALCIGVVHSFSSGIGGGGFALVRNATDQAELVDFRETAPAAATVDMYQDDITLAQVGGLAVAVPGEIRGFALAHHRYGRLPWADLFRPAIRLARDGFTADKILDLVLQRERDLIFKDPGFRESYTVEGRLIREGDTVYRSRLATTLETVAREGADAFYTGPLAHSMVAEARRRGGVITTADFAGYSPLLRPALRSTYRGRTVVTGPPPTSGPVLLLLLNTLELLPFTEGPTYVNYQRLIEAFKFAYAKRTFLGDPDFVNIVNHTAHIVDKDLAVAIRRNITDDRTHPVDYYNPEYDVQEPHGTTHISILDRRGQAVSLTTTVNLAFGSKVMDPVSGVILNNEMDDFSTQNKSNAFGYYPSPNNKIVRGKRPLSSSVPVILEQDGQVQVVAGASGGSRIISAVAQVLVNALDFNLPLNEAVDRSRLHHQLIPHEIRVEQGVSPDLVSYLQRKGHQSCVQAIYRFSNGTVTDGQE</sequence>
<feature type="active site" description="Nucleophile" evidence="11">
    <location>
        <position position="436"/>
    </location>
</feature>
<feature type="binding site" evidence="12">
    <location>
        <begin position="506"/>
        <end position="507"/>
    </location>
    <ligand>
        <name>L-glutamate</name>
        <dbReference type="ChEBI" id="CHEBI:29985"/>
    </ligand>
</feature>
<evidence type="ECO:0000256" key="11">
    <source>
        <dbReference type="PIRSR" id="PIRSR600101-1"/>
    </source>
</evidence>
<dbReference type="SUPFAM" id="SSF56235">
    <property type="entry name" value="N-terminal nucleophile aminohydrolases (Ntn hydrolases)"/>
    <property type="match status" value="1"/>
</dbReference>
<feature type="transmembrane region" description="Helical" evidence="15">
    <location>
        <begin position="60"/>
        <end position="78"/>
    </location>
</feature>
<protein>
    <recommendedName>
        <fullName evidence="13">Glutathione hydrolase</fullName>
        <ecNumber evidence="13">2.3.2.2</ecNumber>
        <ecNumber evidence="13">3.4.19.13</ecNumber>
    </recommendedName>
    <alternativeName>
        <fullName evidence="13">Gamma-glutamyltransferase</fullName>
    </alternativeName>
    <alternativeName>
        <fullName evidence="13">Gamma-glutamyltranspeptidase</fullName>
    </alternativeName>
</protein>
<comment type="catalytic activity">
    <reaction evidence="2 13">
        <text>glutathione + H2O = L-cysteinylglycine + L-glutamate</text>
        <dbReference type="Rhea" id="RHEA:28807"/>
        <dbReference type="ChEBI" id="CHEBI:15377"/>
        <dbReference type="ChEBI" id="CHEBI:29985"/>
        <dbReference type="ChEBI" id="CHEBI:57925"/>
        <dbReference type="ChEBI" id="CHEBI:61694"/>
        <dbReference type="EC" id="3.4.19.13"/>
    </reaction>
</comment>
<comment type="catalytic activity">
    <reaction evidence="10 13">
        <text>an N-terminal (5-L-glutamyl)-[peptide] + an alpha-amino acid = 5-L-glutamyl amino acid + an N-terminal L-alpha-aminoacyl-[peptide]</text>
        <dbReference type="Rhea" id="RHEA:23904"/>
        <dbReference type="Rhea" id="RHEA-COMP:9780"/>
        <dbReference type="Rhea" id="RHEA-COMP:9795"/>
        <dbReference type="ChEBI" id="CHEBI:77644"/>
        <dbReference type="ChEBI" id="CHEBI:78597"/>
        <dbReference type="ChEBI" id="CHEBI:78599"/>
        <dbReference type="ChEBI" id="CHEBI:78608"/>
        <dbReference type="EC" id="2.3.2.2"/>
    </reaction>
</comment>
<evidence type="ECO:0000256" key="12">
    <source>
        <dbReference type="PIRSR" id="PIRSR600101-2"/>
    </source>
</evidence>
<evidence type="ECO:0000256" key="14">
    <source>
        <dbReference type="SAM" id="MobiDB-lite"/>
    </source>
</evidence>
<comment type="caution">
    <text evidence="16">The sequence shown here is derived from an EMBL/GenBank/DDBJ whole genome shotgun (WGS) entry which is preliminary data.</text>
</comment>
<evidence type="ECO:0000256" key="9">
    <source>
        <dbReference type="ARBA" id="ARBA00023315"/>
    </source>
</evidence>
<dbReference type="Pfam" id="PF01019">
    <property type="entry name" value="G_glu_transpept"/>
    <property type="match status" value="1"/>
</dbReference>
<dbReference type="EC" id="3.4.19.13" evidence="13"/>
<keyword evidence="6 13" id="KW-0808">Transferase</keyword>
<feature type="binding site" evidence="12">
    <location>
        <position position="528"/>
    </location>
    <ligand>
        <name>L-glutamate</name>
        <dbReference type="ChEBI" id="CHEBI:29985"/>
    </ligand>
</feature>
<dbReference type="FunFam" id="3.60.20.40:FF:000001">
    <property type="entry name" value="Gamma-glutamyltranspeptidase 1"/>
    <property type="match status" value="1"/>
</dbReference>
<evidence type="ECO:0000256" key="10">
    <source>
        <dbReference type="ARBA" id="ARBA00047417"/>
    </source>
</evidence>
<evidence type="ECO:0000256" key="2">
    <source>
        <dbReference type="ARBA" id="ARBA00001089"/>
    </source>
</evidence>
<comment type="function">
    <text evidence="13">Cleaves the gamma-glutamyl peptide bond of glutathione and glutathione conjugates.</text>
</comment>
<dbReference type="NCBIfam" id="TIGR00066">
    <property type="entry name" value="g_glut_trans"/>
    <property type="match status" value="1"/>
</dbReference>
<evidence type="ECO:0000256" key="3">
    <source>
        <dbReference type="ARBA" id="ARBA00005115"/>
    </source>
</evidence>
<dbReference type="Gene3D" id="1.10.246.130">
    <property type="match status" value="1"/>
</dbReference>
<comment type="similarity">
    <text evidence="4">Belongs to the gamma-glutamyltransferase family.</text>
</comment>
<keyword evidence="15" id="KW-0812">Transmembrane</keyword>
<dbReference type="GO" id="GO:0005886">
    <property type="term" value="C:plasma membrane"/>
    <property type="evidence" value="ECO:0007669"/>
    <property type="project" value="TreeGrafter"/>
</dbReference>
<feature type="binding site" evidence="12">
    <location>
        <position position="478"/>
    </location>
    <ligand>
        <name>L-glutamate</name>
        <dbReference type="ChEBI" id="CHEBI:29985"/>
    </ligand>
</feature>
<dbReference type="Proteomes" id="UP001150569">
    <property type="component" value="Unassembled WGS sequence"/>
</dbReference>
<keyword evidence="17" id="KW-1185">Reference proteome</keyword>
<evidence type="ECO:0000256" key="13">
    <source>
        <dbReference type="RuleBase" id="RU368068"/>
    </source>
</evidence>
<dbReference type="PANTHER" id="PTHR11686:SF9">
    <property type="entry name" value="RE13973P"/>
    <property type="match status" value="1"/>
</dbReference>
<keyword evidence="15" id="KW-1133">Transmembrane helix</keyword>
<dbReference type="GO" id="GO:0103068">
    <property type="term" value="F:leukotriene C4 gamma-glutamyl transferase activity"/>
    <property type="evidence" value="ECO:0007669"/>
    <property type="project" value="UniProtKB-EC"/>
</dbReference>
<organism evidence="16 17">
    <name type="scientific">Tieghemiomyces parasiticus</name>
    <dbReference type="NCBI Taxonomy" id="78921"/>
    <lineage>
        <taxon>Eukaryota</taxon>
        <taxon>Fungi</taxon>
        <taxon>Fungi incertae sedis</taxon>
        <taxon>Zoopagomycota</taxon>
        <taxon>Kickxellomycotina</taxon>
        <taxon>Dimargaritomycetes</taxon>
        <taxon>Dimargaritales</taxon>
        <taxon>Dimargaritaceae</taxon>
        <taxon>Tieghemiomyces</taxon>
    </lineage>
</organism>
<dbReference type="Gene3D" id="3.60.20.40">
    <property type="match status" value="1"/>
</dbReference>
<proteinExistence type="inferred from homology"/>
<evidence type="ECO:0000313" key="17">
    <source>
        <dbReference type="Proteomes" id="UP001150569"/>
    </source>
</evidence>
<evidence type="ECO:0000256" key="4">
    <source>
        <dbReference type="ARBA" id="ARBA00009381"/>
    </source>
</evidence>
<dbReference type="GO" id="GO:0036374">
    <property type="term" value="F:glutathione hydrolase activity"/>
    <property type="evidence" value="ECO:0007669"/>
    <property type="project" value="UniProtKB-UniRule"/>
</dbReference>
<evidence type="ECO:0000256" key="15">
    <source>
        <dbReference type="SAM" id="Phobius"/>
    </source>
</evidence>
<keyword evidence="5" id="KW-0645">Protease</keyword>
<keyword evidence="9 13" id="KW-0012">Acyltransferase</keyword>
<evidence type="ECO:0000256" key="6">
    <source>
        <dbReference type="ARBA" id="ARBA00022679"/>
    </source>
</evidence>
<dbReference type="GO" id="GO:0006508">
    <property type="term" value="P:proteolysis"/>
    <property type="evidence" value="ECO:0007669"/>
    <property type="project" value="UniProtKB-KW"/>
</dbReference>
<gene>
    <name evidence="16" type="ORF">IWQ60_007477</name>
</gene>
<comment type="catalytic activity">
    <reaction evidence="1 13">
        <text>an S-substituted glutathione + H2O = an S-substituted L-cysteinylglycine + L-glutamate</text>
        <dbReference type="Rhea" id="RHEA:59468"/>
        <dbReference type="ChEBI" id="CHEBI:15377"/>
        <dbReference type="ChEBI" id="CHEBI:29985"/>
        <dbReference type="ChEBI" id="CHEBI:90779"/>
        <dbReference type="ChEBI" id="CHEBI:143103"/>
        <dbReference type="EC" id="3.4.19.13"/>
    </reaction>
</comment>
<dbReference type="InterPro" id="IPR000101">
    <property type="entry name" value="GGT_peptidase"/>
</dbReference>
<evidence type="ECO:0000256" key="7">
    <source>
        <dbReference type="ARBA" id="ARBA00022801"/>
    </source>
</evidence>
<keyword evidence="8" id="KW-0325">Glycoprotein</keyword>
<dbReference type="AlphaFoldDB" id="A0A9W8A277"/>